<keyword evidence="3" id="KW-0862">Zinc</keyword>
<dbReference type="PROSITE" id="PS51270">
    <property type="entry name" value="ZF_CTCHY"/>
    <property type="match status" value="1"/>
</dbReference>
<sequence length="282" mass="32290">MADDSLAIERKDEDFGKCKYGCEHYRRRCRIRAPCCNQVFTCRHCHNEATSSLSNPKDHHELVRHEVKQVICAVCDTEQEVARVCSNCGVNMGEYFCSICKFYDDETAKQQFHCDECGICRVGGRENFFHCPTCGSCYTISLRDNHLCVENSMKGHCPVCYEYLFDSVKGTSILKCGHTIHMDCLREMAMQNQYRCPLCSKAAVNMSDNWRMLDDEIAATPMPEEYRFEVSILCNECNTTGKAPFHIFGLKCSHCRSYNTRRISAVEQPDVATVPSEEEHED</sequence>
<dbReference type="InterPro" id="IPR037274">
    <property type="entry name" value="Znf_CHY_sf"/>
</dbReference>
<dbReference type="Pfam" id="PF13639">
    <property type="entry name" value="zf-RING_2"/>
    <property type="match status" value="1"/>
</dbReference>
<dbReference type="SUPFAM" id="SSF161245">
    <property type="entry name" value="Zinc hairpin stack"/>
    <property type="match status" value="1"/>
</dbReference>
<evidence type="ECO:0000259" key="6">
    <source>
        <dbReference type="PROSITE" id="PS51266"/>
    </source>
</evidence>
<evidence type="ECO:0000256" key="2">
    <source>
        <dbReference type="ARBA" id="ARBA00022771"/>
    </source>
</evidence>
<feature type="domain" description="CTCHY-type" evidence="7">
    <location>
        <begin position="92"/>
        <end position="156"/>
    </location>
</feature>
<dbReference type="GO" id="GO:0016567">
    <property type="term" value="P:protein ubiquitination"/>
    <property type="evidence" value="ECO:0007669"/>
    <property type="project" value="TreeGrafter"/>
</dbReference>
<gene>
    <name evidence="11" type="primary">LOC116212524</name>
    <name evidence="8" type="ORF">CDL15_Pgr018598</name>
</gene>
<dbReference type="PANTHER" id="PTHR21319:SF12">
    <property type="entry name" value="ZINC FINGER (C3HC4-TYPE RING FINGER) FAMILY PROTEIN"/>
    <property type="match status" value="1"/>
</dbReference>
<dbReference type="OrthoDB" id="411372at2759"/>
<dbReference type="RefSeq" id="XP_031403042.1">
    <property type="nucleotide sequence ID" value="XM_031547182.1"/>
</dbReference>
<evidence type="ECO:0000313" key="9">
    <source>
        <dbReference type="Proteomes" id="UP000197138"/>
    </source>
</evidence>
<keyword evidence="2 4" id="KW-0863">Zinc-finger</keyword>
<dbReference type="Pfam" id="PF05495">
    <property type="entry name" value="zf-CHY"/>
    <property type="match status" value="1"/>
</dbReference>
<feature type="domain" description="RING-type" evidence="5">
    <location>
        <begin position="157"/>
        <end position="200"/>
    </location>
</feature>
<dbReference type="SUPFAM" id="SSF57850">
    <property type="entry name" value="RING/U-box"/>
    <property type="match status" value="1"/>
</dbReference>
<protein>
    <submittedName>
        <fullName evidence="11">E3 ubiquitin-protein ligase MIEL1 isoform X1</fullName>
    </submittedName>
</protein>
<dbReference type="SUPFAM" id="SSF161219">
    <property type="entry name" value="CHY zinc finger-like"/>
    <property type="match status" value="1"/>
</dbReference>
<dbReference type="InterPro" id="IPR001841">
    <property type="entry name" value="Znf_RING"/>
</dbReference>
<dbReference type="InterPro" id="IPR008913">
    <property type="entry name" value="Znf_CHY"/>
</dbReference>
<dbReference type="GeneID" id="116212524"/>
<dbReference type="Gene3D" id="2.20.28.10">
    <property type="match status" value="1"/>
</dbReference>
<dbReference type="InterPro" id="IPR017921">
    <property type="entry name" value="Znf_CTCHY"/>
</dbReference>
<dbReference type="Gene3D" id="3.30.40.10">
    <property type="entry name" value="Zinc/RING finger domain, C3HC4 (zinc finger)"/>
    <property type="match status" value="1"/>
</dbReference>
<accession>A0A218WZW8</accession>
<evidence type="ECO:0000313" key="10">
    <source>
        <dbReference type="Proteomes" id="UP000515151"/>
    </source>
</evidence>
<reference evidence="8" key="2">
    <citation type="submission" date="2017-06" db="EMBL/GenBank/DDBJ databases">
        <title>The pomegranate genome and the genomics of punicalagin biosynthesis.</title>
        <authorList>
            <person name="Xu C."/>
        </authorList>
    </citation>
    <scope>NUCLEOTIDE SEQUENCE [LARGE SCALE GENOMIC DNA]</scope>
    <source>
        <tissue evidence="8">Fresh leaf</tissue>
    </source>
</reference>
<dbReference type="PROSITE" id="PS51266">
    <property type="entry name" value="ZF_CHY"/>
    <property type="match status" value="1"/>
</dbReference>
<dbReference type="GO" id="GO:0006511">
    <property type="term" value="P:ubiquitin-dependent protein catabolic process"/>
    <property type="evidence" value="ECO:0007669"/>
    <property type="project" value="TreeGrafter"/>
</dbReference>
<dbReference type="AlphaFoldDB" id="A0A218WZW8"/>
<dbReference type="Pfam" id="PF14599">
    <property type="entry name" value="zinc_ribbon_6"/>
    <property type="match status" value="1"/>
</dbReference>
<dbReference type="SMART" id="SM00184">
    <property type="entry name" value="RING"/>
    <property type="match status" value="1"/>
</dbReference>
<reference evidence="9" key="1">
    <citation type="journal article" date="2017" name="Plant J.">
        <title>The pomegranate (Punica granatum L.) genome and the genomics of punicalagin biosynthesis.</title>
        <authorList>
            <person name="Qin G."/>
            <person name="Xu C."/>
            <person name="Ming R."/>
            <person name="Tang H."/>
            <person name="Guyot R."/>
            <person name="Kramer E.M."/>
            <person name="Hu Y."/>
            <person name="Yi X."/>
            <person name="Qi Y."/>
            <person name="Xu X."/>
            <person name="Gao Z."/>
            <person name="Pan H."/>
            <person name="Jian J."/>
            <person name="Tian Y."/>
            <person name="Yue Z."/>
            <person name="Xu Y."/>
        </authorList>
    </citation>
    <scope>NUCLEOTIDE SEQUENCE [LARGE SCALE GENOMIC DNA]</scope>
    <source>
        <strain evidence="9">cv. Dabenzi</strain>
    </source>
</reference>
<dbReference type="Proteomes" id="UP000515151">
    <property type="component" value="Chromosome 6"/>
</dbReference>
<feature type="domain" description="CHY-type" evidence="6">
    <location>
        <begin position="15"/>
        <end position="90"/>
    </location>
</feature>
<keyword evidence="1" id="KW-0479">Metal-binding</keyword>
<evidence type="ECO:0000259" key="7">
    <source>
        <dbReference type="PROSITE" id="PS51270"/>
    </source>
</evidence>
<keyword evidence="10" id="KW-1185">Reference proteome</keyword>
<dbReference type="GO" id="GO:0008270">
    <property type="term" value="F:zinc ion binding"/>
    <property type="evidence" value="ECO:0007669"/>
    <property type="project" value="UniProtKB-KW"/>
</dbReference>
<organism evidence="8 9">
    <name type="scientific">Punica granatum</name>
    <name type="common">Pomegranate</name>
    <dbReference type="NCBI Taxonomy" id="22663"/>
    <lineage>
        <taxon>Eukaryota</taxon>
        <taxon>Viridiplantae</taxon>
        <taxon>Streptophyta</taxon>
        <taxon>Embryophyta</taxon>
        <taxon>Tracheophyta</taxon>
        <taxon>Spermatophyta</taxon>
        <taxon>Magnoliopsida</taxon>
        <taxon>eudicotyledons</taxon>
        <taxon>Gunneridae</taxon>
        <taxon>Pentapetalae</taxon>
        <taxon>rosids</taxon>
        <taxon>malvids</taxon>
        <taxon>Myrtales</taxon>
        <taxon>Lythraceae</taxon>
        <taxon>Punica</taxon>
    </lineage>
</organism>
<dbReference type="GO" id="GO:0005634">
    <property type="term" value="C:nucleus"/>
    <property type="evidence" value="ECO:0007669"/>
    <property type="project" value="TreeGrafter"/>
</dbReference>
<reference evidence="10" key="3">
    <citation type="journal article" date="2020" name="Plant Biotechnol. J.">
        <title>The pomegranate (Punica granatum L.) draft genome dissects genetic divergence between soft- and hard-seeded cultivars.</title>
        <authorList>
            <person name="Luo X."/>
            <person name="Li H."/>
            <person name="Wu Z."/>
            <person name="Yao W."/>
            <person name="Zhao P."/>
            <person name="Cao D."/>
            <person name="Yu H."/>
            <person name="Li K."/>
            <person name="Poudel K."/>
            <person name="Zhao D."/>
            <person name="Zhang F."/>
            <person name="Xia X."/>
            <person name="Chen L."/>
            <person name="Wang Q."/>
            <person name="Jing D."/>
            <person name="Cao S."/>
        </authorList>
    </citation>
    <scope>NUCLEOTIDE SEQUENCE [LARGE SCALE GENOMIC DNA]</scope>
</reference>
<proteinExistence type="predicted"/>
<dbReference type="EMBL" id="MTKT01002507">
    <property type="protein sequence ID" value="OWM78029.1"/>
    <property type="molecule type" value="Genomic_DNA"/>
</dbReference>
<name>A0A218WZW8_PUNGR</name>
<evidence type="ECO:0000256" key="3">
    <source>
        <dbReference type="ARBA" id="ARBA00022833"/>
    </source>
</evidence>
<evidence type="ECO:0000313" key="8">
    <source>
        <dbReference type="EMBL" id="OWM78029.1"/>
    </source>
</evidence>
<dbReference type="PANTHER" id="PTHR21319">
    <property type="entry name" value="RING FINGER AND CHY ZINC FINGER DOMAIN-CONTAINING PROTEIN 1"/>
    <property type="match status" value="1"/>
</dbReference>
<reference evidence="11" key="4">
    <citation type="submission" date="2025-04" db="UniProtKB">
        <authorList>
            <consortium name="RefSeq"/>
        </authorList>
    </citation>
    <scope>IDENTIFICATION</scope>
    <source>
        <tissue evidence="11">Leaf</tissue>
    </source>
</reference>
<evidence type="ECO:0000259" key="5">
    <source>
        <dbReference type="PROSITE" id="PS50089"/>
    </source>
</evidence>
<dbReference type="InterPro" id="IPR039512">
    <property type="entry name" value="RCHY1_zinc-ribbon"/>
</dbReference>
<dbReference type="InterPro" id="IPR013083">
    <property type="entry name" value="Znf_RING/FYVE/PHD"/>
</dbReference>
<evidence type="ECO:0000313" key="11">
    <source>
        <dbReference type="RefSeq" id="XP_031403042.1"/>
    </source>
</evidence>
<dbReference type="InterPro" id="IPR037275">
    <property type="entry name" value="Znf_CTCHY_sf"/>
</dbReference>
<evidence type="ECO:0000256" key="1">
    <source>
        <dbReference type="ARBA" id="ARBA00022723"/>
    </source>
</evidence>
<dbReference type="Proteomes" id="UP000197138">
    <property type="component" value="Unassembled WGS sequence"/>
</dbReference>
<evidence type="ECO:0000256" key="4">
    <source>
        <dbReference type="PROSITE-ProRule" id="PRU00601"/>
    </source>
</evidence>
<dbReference type="PROSITE" id="PS50089">
    <property type="entry name" value="ZF_RING_2"/>
    <property type="match status" value="1"/>
</dbReference>
<dbReference type="GO" id="GO:0061630">
    <property type="term" value="F:ubiquitin protein ligase activity"/>
    <property type="evidence" value="ECO:0007669"/>
    <property type="project" value="TreeGrafter"/>
</dbReference>